<comment type="caution">
    <text evidence="2">The sequence shown here is derived from an EMBL/GenBank/DDBJ whole genome shotgun (WGS) entry which is preliminary data.</text>
</comment>
<evidence type="ECO:0000313" key="2">
    <source>
        <dbReference type="EMBL" id="MCG6503590.1"/>
    </source>
</evidence>
<accession>A0ABS9NM33</accession>
<sequence>MWSMIVAAFIYGCLAGAVWRATAKVWLLPVPLTLLLLFIDDIGAGSEQMAWFPIWMAMAGLPTLLAGYLGILAGRLPFLLRRDAKKPPQKGKETE</sequence>
<feature type="transmembrane region" description="Helical" evidence="1">
    <location>
        <begin position="54"/>
        <end position="80"/>
    </location>
</feature>
<evidence type="ECO:0000256" key="1">
    <source>
        <dbReference type="SAM" id="Phobius"/>
    </source>
</evidence>
<keyword evidence="1" id="KW-0812">Transmembrane</keyword>
<evidence type="ECO:0000313" key="3">
    <source>
        <dbReference type="Proteomes" id="UP001298424"/>
    </source>
</evidence>
<proteinExistence type="predicted"/>
<reference evidence="2 3" key="1">
    <citation type="submission" date="2022-02" db="EMBL/GenBank/DDBJ databases">
        <title>Genome sequence data of Kingella unionensis sp. nov. strain CICC 24913 (CCUG 75125).</title>
        <authorList>
            <person name="Xiao M."/>
        </authorList>
    </citation>
    <scope>NUCLEOTIDE SEQUENCE [LARGE SCALE GENOMIC DNA]</scope>
    <source>
        <strain evidence="2 3">CICC 24913</strain>
    </source>
</reference>
<organism evidence="2 3">
    <name type="scientific">Kingella pumchi</name>
    <dbReference type="NCBI Taxonomy" id="2779506"/>
    <lineage>
        <taxon>Bacteria</taxon>
        <taxon>Pseudomonadati</taxon>
        <taxon>Pseudomonadota</taxon>
        <taxon>Betaproteobacteria</taxon>
        <taxon>Neisseriales</taxon>
        <taxon>Neisseriaceae</taxon>
        <taxon>Kingella</taxon>
    </lineage>
</organism>
<keyword evidence="1" id="KW-0472">Membrane</keyword>
<keyword evidence="1" id="KW-1133">Transmembrane helix</keyword>
<keyword evidence="3" id="KW-1185">Reference proteome</keyword>
<protein>
    <submittedName>
        <fullName evidence="2">Uncharacterized protein</fullName>
    </submittedName>
</protein>
<dbReference type="RefSeq" id="WP_238746061.1">
    <property type="nucleotide sequence ID" value="NZ_JAKOOW010000014.1"/>
</dbReference>
<dbReference type="Proteomes" id="UP001298424">
    <property type="component" value="Unassembled WGS sequence"/>
</dbReference>
<dbReference type="EMBL" id="JAKOOW010000014">
    <property type="protein sequence ID" value="MCG6503590.1"/>
    <property type="molecule type" value="Genomic_DNA"/>
</dbReference>
<gene>
    <name evidence="2" type="ORF">MB824_03640</name>
</gene>
<name>A0ABS9NM33_9NEIS</name>